<dbReference type="InterPro" id="IPR050306">
    <property type="entry name" value="PfkB_Carbo_kinase"/>
</dbReference>
<evidence type="ECO:0000313" key="5">
    <source>
        <dbReference type="EMBL" id="TQV65740.1"/>
    </source>
</evidence>
<feature type="domain" description="Carbohydrate kinase PfkB" evidence="4">
    <location>
        <begin position="19"/>
        <end position="297"/>
    </location>
</feature>
<reference evidence="5 6" key="1">
    <citation type="submission" date="2019-06" db="EMBL/GenBank/DDBJ databases">
        <title>A novel species of marine bacteria.</title>
        <authorList>
            <person name="Wang Y."/>
        </authorList>
    </citation>
    <scope>NUCLEOTIDE SEQUENCE [LARGE SCALE GENOMIC DNA]</scope>
    <source>
        <strain evidence="5 6">MA1-10</strain>
    </source>
</reference>
<evidence type="ECO:0000256" key="3">
    <source>
        <dbReference type="ARBA" id="ARBA00022777"/>
    </source>
</evidence>
<dbReference type="Pfam" id="PF00294">
    <property type="entry name" value="PfkB"/>
    <property type="match status" value="1"/>
</dbReference>
<dbReference type="GO" id="GO:0006974">
    <property type="term" value="P:DNA damage response"/>
    <property type="evidence" value="ECO:0007669"/>
    <property type="project" value="TreeGrafter"/>
</dbReference>
<dbReference type="Gene3D" id="3.40.1190.20">
    <property type="match status" value="1"/>
</dbReference>
<evidence type="ECO:0000256" key="1">
    <source>
        <dbReference type="ARBA" id="ARBA00010688"/>
    </source>
</evidence>
<dbReference type="EMBL" id="VICH01000018">
    <property type="protein sequence ID" value="TQV65740.1"/>
    <property type="molecule type" value="Genomic_DNA"/>
</dbReference>
<comment type="caution">
    <text evidence="5">The sequence shown here is derived from an EMBL/GenBank/DDBJ whole genome shotgun (WGS) entry which is preliminary data.</text>
</comment>
<dbReference type="GO" id="GO:0042840">
    <property type="term" value="P:D-glucuronate catabolic process"/>
    <property type="evidence" value="ECO:0007669"/>
    <property type="project" value="TreeGrafter"/>
</dbReference>
<evidence type="ECO:0000313" key="6">
    <source>
        <dbReference type="Proteomes" id="UP000315816"/>
    </source>
</evidence>
<dbReference type="InterPro" id="IPR029056">
    <property type="entry name" value="Ribokinase-like"/>
</dbReference>
<gene>
    <name evidence="5" type="ORF">FIL88_16115</name>
</gene>
<dbReference type="GO" id="GO:0019698">
    <property type="term" value="P:D-galacturonate catabolic process"/>
    <property type="evidence" value="ECO:0007669"/>
    <property type="project" value="TreeGrafter"/>
</dbReference>
<dbReference type="InterPro" id="IPR002173">
    <property type="entry name" value="Carboh/pur_kinase_PfkB_CS"/>
</dbReference>
<accession>A0A545SL80</accession>
<name>A0A545SL80_9RHOB</name>
<dbReference type="AlphaFoldDB" id="A0A545SL80"/>
<proteinExistence type="inferred from homology"/>
<dbReference type="PANTHER" id="PTHR43085">
    <property type="entry name" value="HEXOKINASE FAMILY MEMBER"/>
    <property type="match status" value="1"/>
</dbReference>
<dbReference type="CDD" id="cd01166">
    <property type="entry name" value="KdgK"/>
    <property type="match status" value="1"/>
</dbReference>
<keyword evidence="2" id="KW-0808">Transferase</keyword>
<dbReference type="InterPro" id="IPR011611">
    <property type="entry name" value="PfkB_dom"/>
</dbReference>
<dbReference type="SUPFAM" id="SSF53613">
    <property type="entry name" value="Ribokinase-like"/>
    <property type="match status" value="1"/>
</dbReference>
<comment type="similarity">
    <text evidence="1">Belongs to the carbohydrate kinase PfkB family.</text>
</comment>
<sequence length="300" mass="32375">MRILFAGEVMGELRRNDTGYALGFAGDTFNAAVYCKRLLGKDGHVSYLTRVGTDPMSQGALDLAEAEGLDTSSIQRDTRYNLGLYAVATDAEGERSFSYWRDQSAARQLFSDPAELDALEQTDLLCLSGITLAILSPQQREELFQRIAELRDAGTLRLVFDDNYRPALWESPKVAQQVMTQAWCLTDVALPSVDDEMALFGDADEAAVLARLRGLGVTDGALKRAASGPVPINPDVQISAPYPAAERVVDTTAAGDSFNGGFLAALMQGAPTDACLMQGHMMAREVVGHPGAIIPNRKDN</sequence>
<dbReference type="PROSITE" id="PS00584">
    <property type="entry name" value="PFKB_KINASES_2"/>
    <property type="match status" value="1"/>
</dbReference>
<keyword evidence="3 5" id="KW-0418">Kinase</keyword>
<dbReference type="GO" id="GO:0005829">
    <property type="term" value="C:cytosol"/>
    <property type="evidence" value="ECO:0007669"/>
    <property type="project" value="TreeGrafter"/>
</dbReference>
<evidence type="ECO:0000256" key="2">
    <source>
        <dbReference type="ARBA" id="ARBA00022679"/>
    </source>
</evidence>
<dbReference type="OrthoDB" id="9776822at2"/>
<dbReference type="Proteomes" id="UP000315816">
    <property type="component" value="Unassembled WGS sequence"/>
</dbReference>
<evidence type="ECO:0000259" key="4">
    <source>
        <dbReference type="Pfam" id="PF00294"/>
    </source>
</evidence>
<protein>
    <submittedName>
        <fullName evidence="5">Sugar kinase</fullName>
    </submittedName>
</protein>
<keyword evidence="6" id="KW-1185">Reference proteome</keyword>
<organism evidence="5 6">
    <name type="scientific">Aliiroseovarius halocynthiae</name>
    <dbReference type="NCBI Taxonomy" id="985055"/>
    <lineage>
        <taxon>Bacteria</taxon>
        <taxon>Pseudomonadati</taxon>
        <taxon>Pseudomonadota</taxon>
        <taxon>Alphaproteobacteria</taxon>
        <taxon>Rhodobacterales</taxon>
        <taxon>Paracoccaceae</taxon>
        <taxon>Aliiroseovarius</taxon>
    </lineage>
</organism>
<dbReference type="PANTHER" id="PTHR43085:SF15">
    <property type="entry name" value="2-DEHYDRO-3-DEOXYGLUCONOKINASE"/>
    <property type="match status" value="1"/>
</dbReference>
<dbReference type="GO" id="GO:0008673">
    <property type="term" value="F:2-dehydro-3-deoxygluconokinase activity"/>
    <property type="evidence" value="ECO:0007669"/>
    <property type="project" value="TreeGrafter"/>
</dbReference>